<feature type="region of interest" description="Disordered" evidence="1">
    <location>
        <begin position="87"/>
        <end position="134"/>
    </location>
</feature>
<protein>
    <submittedName>
        <fullName evidence="2">Uncharacterized protein</fullName>
    </submittedName>
</protein>
<organism evidence="2">
    <name type="scientific">Flen tombus-like virus</name>
    <dbReference type="NCBI Taxonomy" id="2665437"/>
    <lineage>
        <taxon>Viruses</taxon>
        <taxon>Riboviria</taxon>
        <taxon>Orthornavirae</taxon>
        <taxon>Kitrinoviricota</taxon>
        <taxon>Tolucaviricetes</taxon>
        <taxon>Tolivirales</taxon>
        <taxon>Tombusviridae</taxon>
    </lineage>
</organism>
<feature type="compositionally biased region" description="Polar residues" evidence="1">
    <location>
        <begin position="12"/>
        <end position="29"/>
    </location>
</feature>
<proteinExistence type="predicted"/>
<dbReference type="EMBL" id="MN513378">
    <property type="protein sequence ID" value="QGA87324.1"/>
    <property type="molecule type" value="Genomic_RNA"/>
</dbReference>
<name>A0A5Q0V0P6_9TOMB</name>
<sequence length="411" mass="45439">MVRGYRSPPCNGGSSTIIAPQAHRGSNSSNEHRESEPGNRRRPNVWRTVGPRNPQRQLLQELHVLRQLNQQLHKRIQYLERARPVSNIPNSAVQSGGSGATTRTPNGSQRSNSVRGSGQGSTQSLNSSRRRNQEPHAQFANTLPPVSQQRSPILPQAVTVSRPPVDTAQQTVATRTMSFPVANSSIATLRGVPGVSKSIPHGIMPSRTVAVHPYAGAIQEASRLKGTPQEDDKPIFSSPSTSSWPIDIGVGATRLISEKITEVPTKPRYTGTTSEIPSIKDVVWHYMPKVKERSLPADEYLLCYLLNKFAFVERSANTMRRMWESLDRVMRDLDTRGHSLREIYLLKHQAVRAAMVPPLEDLVTRKVLQGVDSIKKHSKFTTEGDLGSTFEISTGLFSNLLQSSKKLAANK</sequence>
<feature type="compositionally biased region" description="Polar residues" evidence="1">
    <location>
        <begin position="87"/>
        <end position="127"/>
    </location>
</feature>
<reference evidence="2" key="2">
    <citation type="submission" date="2019-09" db="EMBL/GenBank/DDBJ databases">
        <authorList>
            <person name="Ohlund P."/>
            <person name="Hayer J."/>
            <person name="Lunden H."/>
            <person name="Hesson J.C."/>
            <person name="Blomstrom A.-L."/>
        </authorList>
    </citation>
    <scope>NUCLEOTIDE SEQUENCE</scope>
    <source>
        <strain evidence="2">SW10</strain>
    </source>
</reference>
<feature type="compositionally biased region" description="Basic and acidic residues" evidence="1">
    <location>
        <begin position="30"/>
        <end position="39"/>
    </location>
</feature>
<reference evidence="2" key="1">
    <citation type="journal article" date="2019" name="Viruses">
        <title>Viromics Reveal a Number of Novel RNA Viruses in Swedish Mosquitoes.</title>
        <authorList>
            <person name="Oehlund P."/>
            <person name="Hayer J."/>
            <person name="Lunden H."/>
            <person name="Hesson J.C."/>
            <person name="Blomstroem A.-L."/>
        </authorList>
    </citation>
    <scope>NUCLEOTIDE SEQUENCE</scope>
    <source>
        <strain evidence="2">SW10</strain>
    </source>
</reference>
<evidence type="ECO:0000313" key="2">
    <source>
        <dbReference type="EMBL" id="QGA87324.1"/>
    </source>
</evidence>
<feature type="region of interest" description="Disordered" evidence="1">
    <location>
        <begin position="1"/>
        <end position="52"/>
    </location>
</feature>
<accession>A0A5Q0V0P6</accession>
<evidence type="ECO:0000256" key="1">
    <source>
        <dbReference type="SAM" id="MobiDB-lite"/>
    </source>
</evidence>